<dbReference type="OrthoDB" id="616263at2759"/>
<dbReference type="EMBL" id="KQ435757">
    <property type="protein sequence ID" value="KOX75840.1"/>
    <property type="molecule type" value="Genomic_DNA"/>
</dbReference>
<dbReference type="AlphaFoldDB" id="A0A0M9A2B2"/>
<proteinExistence type="predicted"/>
<dbReference type="Proteomes" id="UP000053105">
    <property type="component" value="Unassembled WGS sequence"/>
</dbReference>
<organism evidence="1 2">
    <name type="scientific">Melipona quadrifasciata</name>
    <dbReference type="NCBI Taxonomy" id="166423"/>
    <lineage>
        <taxon>Eukaryota</taxon>
        <taxon>Metazoa</taxon>
        <taxon>Ecdysozoa</taxon>
        <taxon>Arthropoda</taxon>
        <taxon>Hexapoda</taxon>
        <taxon>Insecta</taxon>
        <taxon>Pterygota</taxon>
        <taxon>Neoptera</taxon>
        <taxon>Endopterygota</taxon>
        <taxon>Hymenoptera</taxon>
        <taxon>Apocrita</taxon>
        <taxon>Aculeata</taxon>
        <taxon>Apoidea</taxon>
        <taxon>Anthophila</taxon>
        <taxon>Apidae</taxon>
        <taxon>Melipona</taxon>
    </lineage>
</organism>
<keyword evidence="2" id="KW-1185">Reference proteome</keyword>
<accession>A0A0M9A2B2</accession>
<protein>
    <submittedName>
        <fullName evidence="1">Uncharacterized protein</fullName>
    </submittedName>
</protein>
<evidence type="ECO:0000313" key="2">
    <source>
        <dbReference type="Proteomes" id="UP000053105"/>
    </source>
</evidence>
<gene>
    <name evidence="1" type="ORF">WN51_13324</name>
</gene>
<name>A0A0M9A2B2_9HYME</name>
<sequence>MLKSYVSKFDVWISYQLKEVHLIKRIIICNSLLKRDKNDPFYDM</sequence>
<reference evidence="1 2" key="1">
    <citation type="submission" date="2015-07" db="EMBL/GenBank/DDBJ databases">
        <title>The genome of Melipona quadrifasciata.</title>
        <authorList>
            <person name="Pan H."/>
            <person name="Kapheim K."/>
        </authorList>
    </citation>
    <scope>NUCLEOTIDE SEQUENCE [LARGE SCALE GENOMIC DNA]</scope>
    <source>
        <strain evidence="1">0111107301</strain>
        <tissue evidence="1">Whole body</tissue>
    </source>
</reference>
<evidence type="ECO:0000313" key="1">
    <source>
        <dbReference type="EMBL" id="KOX75840.1"/>
    </source>
</evidence>